<dbReference type="SUPFAM" id="SSF46626">
    <property type="entry name" value="Cytochrome c"/>
    <property type="match status" value="1"/>
</dbReference>
<feature type="compositionally biased region" description="Basic and acidic residues" evidence="5">
    <location>
        <begin position="45"/>
        <end position="58"/>
    </location>
</feature>
<evidence type="ECO:0000256" key="6">
    <source>
        <dbReference type="SAM" id="SignalP"/>
    </source>
</evidence>
<evidence type="ECO:0000256" key="4">
    <source>
        <dbReference type="PROSITE-ProRule" id="PRU00433"/>
    </source>
</evidence>
<evidence type="ECO:0000259" key="7">
    <source>
        <dbReference type="PROSITE" id="PS51007"/>
    </source>
</evidence>
<evidence type="ECO:0000313" key="9">
    <source>
        <dbReference type="Proteomes" id="UP000009026"/>
    </source>
</evidence>
<evidence type="ECO:0000256" key="3">
    <source>
        <dbReference type="ARBA" id="ARBA00023004"/>
    </source>
</evidence>
<protein>
    <submittedName>
        <fullName evidence="8">Cytochrome C553</fullName>
    </submittedName>
</protein>
<organism evidence="8 9">
    <name type="scientific">Pseudomyxococcus hansupus</name>
    <dbReference type="NCBI Taxonomy" id="1297742"/>
    <lineage>
        <taxon>Bacteria</taxon>
        <taxon>Pseudomonadati</taxon>
        <taxon>Myxococcota</taxon>
        <taxon>Myxococcia</taxon>
        <taxon>Myxococcales</taxon>
        <taxon>Cystobacterineae</taxon>
        <taxon>Myxococcaceae</taxon>
        <taxon>Pseudomyxococcus</taxon>
    </lineage>
</organism>
<sequence length="109" mass="11883">MMKRFVLLLSLGLATSARAESTADVWQAKCAVCHGGDGKAQTKMGQKESIGDMSRPDWQRARTDAALRKVIAEGDPRNSKMKSFKDTLTPAQMDALVGYIRTMKAPSPP</sequence>
<keyword evidence="9" id="KW-1185">Reference proteome</keyword>
<dbReference type="RefSeq" id="WP_002638378.1">
    <property type="nucleotide sequence ID" value="NZ_CP012109.1"/>
</dbReference>
<dbReference type="InterPro" id="IPR036909">
    <property type="entry name" value="Cyt_c-like_dom_sf"/>
</dbReference>
<dbReference type="OrthoDB" id="9791344at2"/>
<gene>
    <name evidence="8" type="ORF">A176_005952</name>
</gene>
<keyword evidence="3 4" id="KW-0408">Iron</keyword>
<feature type="signal peptide" evidence="6">
    <location>
        <begin position="1"/>
        <end position="19"/>
    </location>
</feature>
<proteinExistence type="predicted"/>
<dbReference type="Gene3D" id="1.10.760.10">
    <property type="entry name" value="Cytochrome c-like domain"/>
    <property type="match status" value="1"/>
</dbReference>
<evidence type="ECO:0000256" key="2">
    <source>
        <dbReference type="ARBA" id="ARBA00022723"/>
    </source>
</evidence>
<dbReference type="GO" id="GO:0046872">
    <property type="term" value="F:metal ion binding"/>
    <property type="evidence" value="ECO:0007669"/>
    <property type="project" value="UniProtKB-KW"/>
</dbReference>
<reference evidence="8 9" key="1">
    <citation type="journal article" date="2016" name="PLoS ONE">
        <title>Complete Genome Sequence and Comparative Genomics of a Novel Myxobacterium Myxococcus hansupus.</title>
        <authorList>
            <person name="Sharma G."/>
            <person name="Narwani T."/>
            <person name="Subramanian S."/>
        </authorList>
    </citation>
    <scope>NUCLEOTIDE SEQUENCE [LARGE SCALE GENOMIC DNA]</scope>
    <source>
        <strain evidence="9">mixupus</strain>
    </source>
</reference>
<dbReference type="InterPro" id="IPR009056">
    <property type="entry name" value="Cyt_c-like_dom"/>
</dbReference>
<dbReference type="PROSITE" id="PS51007">
    <property type="entry name" value="CYTC"/>
    <property type="match status" value="1"/>
</dbReference>
<dbReference type="PATRIC" id="fig|1297742.4.peg.6046"/>
<dbReference type="Pfam" id="PF13442">
    <property type="entry name" value="Cytochrome_CBB3"/>
    <property type="match status" value="1"/>
</dbReference>
<dbReference type="AlphaFoldDB" id="A0A0H4X644"/>
<keyword evidence="2 4" id="KW-0479">Metal-binding</keyword>
<dbReference type="GO" id="GO:0009055">
    <property type="term" value="F:electron transfer activity"/>
    <property type="evidence" value="ECO:0007669"/>
    <property type="project" value="InterPro"/>
</dbReference>
<dbReference type="EMBL" id="CP012109">
    <property type="protein sequence ID" value="AKQ69040.1"/>
    <property type="molecule type" value="Genomic_DNA"/>
</dbReference>
<keyword evidence="6" id="KW-0732">Signal</keyword>
<feature type="chain" id="PRO_5005212373" evidence="6">
    <location>
        <begin position="20"/>
        <end position="109"/>
    </location>
</feature>
<dbReference type="Proteomes" id="UP000009026">
    <property type="component" value="Chromosome"/>
</dbReference>
<evidence type="ECO:0000256" key="1">
    <source>
        <dbReference type="ARBA" id="ARBA00022617"/>
    </source>
</evidence>
<dbReference type="KEGG" id="mym:A176_005952"/>
<name>A0A0H4X644_9BACT</name>
<dbReference type="STRING" id="1297742.A176_005952"/>
<keyword evidence="1 4" id="KW-0349">Heme</keyword>
<evidence type="ECO:0000256" key="5">
    <source>
        <dbReference type="SAM" id="MobiDB-lite"/>
    </source>
</evidence>
<evidence type="ECO:0000313" key="8">
    <source>
        <dbReference type="EMBL" id="AKQ69040.1"/>
    </source>
</evidence>
<accession>A0A0H4X644</accession>
<feature type="domain" description="Cytochrome c" evidence="7">
    <location>
        <begin position="17"/>
        <end position="104"/>
    </location>
</feature>
<dbReference type="eggNOG" id="COG2863">
    <property type="taxonomic scope" value="Bacteria"/>
</dbReference>
<feature type="region of interest" description="Disordered" evidence="5">
    <location>
        <begin position="37"/>
        <end position="58"/>
    </location>
</feature>
<dbReference type="GO" id="GO:0020037">
    <property type="term" value="F:heme binding"/>
    <property type="evidence" value="ECO:0007669"/>
    <property type="project" value="InterPro"/>
</dbReference>